<feature type="domain" description="Thioesterase" evidence="1">
    <location>
        <begin position="96"/>
        <end position="167"/>
    </location>
</feature>
<dbReference type="PANTHER" id="PTHR47260:SF1">
    <property type="entry name" value="UPF0644 PROTEIN PB2B4.06"/>
    <property type="match status" value="1"/>
</dbReference>
<dbReference type="InterPro" id="IPR006683">
    <property type="entry name" value="Thioestr_dom"/>
</dbReference>
<name>A0A813DA48_POLGL</name>
<dbReference type="Proteomes" id="UP000654075">
    <property type="component" value="Unassembled WGS sequence"/>
</dbReference>
<sequence>MVSLKLLGLSRNLCRRSFSASRPGWVRQIQASEQLRRIDPTQTLLQEHPQYASRLEQEHFTYGTLVNCLKLDPFYDDEQRVLWTVVSFGSGLENVHGTLHGGAISTVFDATFSVLCAAAGVHGTTANLSVDFRRPVRIPSDLLVKCSITDIQNRKVFMEAELLASQDSDDISLLIAESKSLFITKRPPEH</sequence>
<dbReference type="OrthoDB" id="506431at2759"/>
<proteinExistence type="predicted"/>
<dbReference type="CDD" id="cd03443">
    <property type="entry name" value="PaaI_thioesterase"/>
    <property type="match status" value="1"/>
</dbReference>
<dbReference type="InterPro" id="IPR029069">
    <property type="entry name" value="HotDog_dom_sf"/>
</dbReference>
<organism evidence="2 3">
    <name type="scientific">Polarella glacialis</name>
    <name type="common">Dinoflagellate</name>
    <dbReference type="NCBI Taxonomy" id="89957"/>
    <lineage>
        <taxon>Eukaryota</taxon>
        <taxon>Sar</taxon>
        <taxon>Alveolata</taxon>
        <taxon>Dinophyceae</taxon>
        <taxon>Suessiales</taxon>
        <taxon>Suessiaceae</taxon>
        <taxon>Polarella</taxon>
    </lineage>
</organism>
<reference evidence="2" key="1">
    <citation type="submission" date="2021-02" db="EMBL/GenBank/DDBJ databases">
        <authorList>
            <person name="Dougan E. K."/>
            <person name="Rhodes N."/>
            <person name="Thang M."/>
            <person name="Chan C."/>
        </authorList>
    </citation>
    <scope>NUCLEOTIDE SEQUENCE</scope>
</reference>
<comment type="caution">
    <text evidence="2">The sequence shown here is derived from an EMBL/GenBank/DDBJ whole genome shotgun (WGS) entry which is preliminary data.</text>
</comment>
<dbReference type="Gene3D" id="3.10.129.10">
    <property type="entry name" value="Hotdog Thioesterase"/>
    <property type="match status" value="1"/>
</dbReference>
<dbReference type="EMBL" id="CAJNNV010000587">
    <property type="protein sequence ID" value="CAE8583049.1"/>
    <property type="molecule type" value="Genomic_DNA"/>
</dbReference>
<dbReference type="Pfam" id="PF03061">
    <property type="entry name" value="4HBT"/>
    <property type="match status" value="1"/>
</dbReference>
<dbReference type="AlphaFoldDB" id="A0A813DA48"/>
<keyword evidence="3" id="KW-1185">Reference proteome</keyword>
<evidence type="ECO:0000313" key="3">
    <source>
        <dbReference type="Proteomes" id="UP000654075"/>
    </source>
</evidence>
<accession>A0A813DA48</accession>
<evidence type="ECO:0000313" key="2">
    <source>
        <dbReference type="EMBL" id="CAE8583049.1"/>
    </source>
</evidence>
<dbReference type="SUPFAM" id="SSF54637">
    <property type="entry name" value="Thioesterase/thiol ester dehydrase-isomerase"/>
    <property type="match status" value="1"/>
</dbReference>
<dbReference type="InterPro" id="IPR052061">
    <property type="entry name" value="PTE-AB_protein"/>
</dbReference>
<protein>
    <recommendedName>
        <fullName evidence="1">Thioesterase domain-containing protein</fullName>
    </recommendedName>
</protein>
<dbReference type="PANTHER" id="PTHR47260">
    <property type="entry name" value="UPF0644 PROTEIN PB2B4.06"/>
    <property type="match status" value="1"/>
</dbReference>
<gene>
    <name evidence="2" type="ORF">PGLA1383_LOCUS2037</name>
</gene>
<evidence type="ECO:0000259" key="1">
    <source>
        <dbReference type="Pfam" id="PF03061"/>
    </source>
</evidence>